<evidence type="ECO:0000313" key="1">
    <source>
        <dbReference type="EMBL" id="PRD49558.1"/>
    </source>
</evidence>
<dbReference type="OrthoDB" id="196483at2"/>
<keyword evidence="2" id="KW-1185">Reference proteome</keyword>
<gene>
    <name evidence="1" type="ORF">C5750_25595</name>
</gene>
<comment type="caution">
    <text evidence="1">The sequence shown here is derived from an EMBL/GenBank/DDBJ whole genome shotgun (WGS) entry which is preliminary data.</text>
</comment>
<proteinExistence type="predicted"/>
<dbReference type="InterPro" id="IPR005358">
    <property type="entry name" value="Puta_zinc/iron-chelating_dom"/>
</dbReference>
<name>A0A2S9J9T7_9HYPH</name>
<dbReference type="Proteomes" id="UP000238563">
    <property type="component" value="Unassembled WGS sequence"/>
</dbReference>
<accession>A0A2S9J9T7</accession>
<sequence length="97" mass="10449">MEAGEIFDCQSCGACCCYSSQWPRFSTEDDAQLALIPAKFVASDESGMRCIGVRCSALTGEIGKTTACGIYAVRPEVCRSCMPGDPECLMARRAHNL</sequence>
<dbReference type="Pfam" id="PF03692">
    <property type="entry name" value="CxxCxxCC"/>
    <property type="match status" value="1"/>
</dbReference>
<dbReference type="EMBL" id="PVBT01000011">
    <property type="protein sequence ID" value="PRD49558.1"/>
    <property type="molecule type" value="Genomic_DNA"/>
</dbReference>
<evidence type="ECO:0000313" key="2">
    <source>
        <dbReference type="Proteomes" id="UP000238563"/>
    </source>
</evidence>
<reference evidence="1 2" key="1">
    <citation type="submission" date="2018-02" db="EMBL/GenBank/DDBJ databases">
        <title>The draft genome of Phyllobacterium myrsinacearum DSM5892.</title>
        <authorList>
            <person name="Li L."/>
            <person name="Liu L."/>
            <person name="Zhang X."/>
            <person name="Wang T."/>
        </authorList>
    </citation>
    <scope>NUCLEOTIDE SEQUENCE [LARGE SCALE GENOMIC DNA]</scope>
    <source>
        <strain evidence="1 2">DSM 5892</strain>
    </source>
</reference>
<dbReference type="RefSeq" id="WP_105738174.1">
    <property type="nucleotide sequence ID" value="NZ_PVBT01000011.1"/>
</dbReference>
<protein>
    <submittedName>
        <fullName evidence="1">YkgJ family cysteine cluster protein</fullName>
    </submittedName>
</protein>
<organism evidence="1 2">
    <name type="scientific">Phyllobacterium myrsinacearum</name>
    <dbReference type="NCBI Taxonomy" id="28101"/>
    <lineage>
        <taxon>Bacteria</taxon>
        <taxon>Pseudomonadati</taxon>
        <taxon>Pseudomonadota</taxon>
        <taxon>Alphaproteobacteria</taxon>
        <taxon>Hyphomicrobiales</taxon>
        <taxon>Phyllobacteriaceae</taxon>
        <taxon>Phyllobacterium</taxon>
    </lineage>
</organism>
<dbReference type="AlphaFoldDB" id="A0A2S9J9T7"/>